<organism evidence="1 2">
    <name type="scientific">Halorhodospira neutriphila</name>
    <dbReference type="NCBI Taxonomy" id="168379"/>
    <lineage>
        <taxon>Bacteria</taxon>
        <taxon>Pseudomonadati</taxon>
        <taxon>Pseudomonadota</taxon>
        <taxon>Gammaproteobacteria</taxon>
        <taxon>Chromatiales</taxon>
        <taxon>Ectothiorhodospiraceae</taxon>
        <taxon>Halorhodospira</taxon>
    </lineage>
</organism>
<gene>
    <name evidence="1" type="ORF">CKO13_06750</name>
</gene>
<proteinExistence type="predicted"/>
<keyword evidence="2" id="KW-1185">Reference proteome</keyword>
<evidence type="ECO:0000313" key="2">
    <source>
        <dbReference type="Proteomes" id="UP000738126"/>
    </source>
</evidence>
<comment type="caution">
    <text evidence="1">The sequence shown here is derived from an EMBL/GenBank/DDBJ whole genome shotgun (WGS) entry which is preliminary data.</text>
</comment>
<sequence>MGRVTLYLDDEHERRLEQATHAAGLSVSRWVAQLVEEHAPRAEWPEPVRAMAGQWEDFPTAEEIRQEEGTKITP</sequence>
<dbReference type="Proteomes" id="UP000738126">
    <property type="component" value="Unassembled WGS sequence"/>
</dbReference>
<evidence type="ECO:0000313" key="1">
    <source>
        <dbReference type="EMBL" id="MBK1726724.1"/>
    </source>
</evidence>
<accession>A0ABS1E680</accession>
<protein>
    <submittedName>
        <fullName evidence="1">CopG family transcriptional regulator</fullName>
    </submittedName>
</protein>
<reference evidence="1 2" key="1">
    <citation type="journal article" date="2020" name="Microorganisms">
        <title>Osmotic Adaptation and Compatible Solute Biosynthesis of Phototrophic Bacteria as Revealed from Genome Analyses.</title>
        <authorList>
            <person name="Imhoff J.F."/>
            <person name="Rahn T."/>
            <person name="Kunzel S."/>
            <person name="Keller A."/>
            <person name="Neulinger S.C."/>
        </authorList>
    </citation>
    <scope>NUCLEOTIDE SEQUENCE [LARGE SCALE GENOMIC DNA]</scope>
    <source>
        <strain evidence="1 2">DSM 15116</strain>
    </source>
</reference>
<dbReference type="SUPFAM" id="SSF47598">
    <property type="entry name" value="Ribbon-helix-helix"/>
    <property type="match status" value="1"/>
</dbReference>
<dbReference type="RefSeq" id="WP_200258351.1">
    <property type="nucleotide sequence ID" value="NZ_NRSH01000062.1"/>
</dbReference>
<name>A0ABS1E680_9GAMM</name>
<dbReference type="InterPro" id="IPR010985">
    <property type="entry name" value="Ribbon_hlx_hlx"/>
</dbReference>
<dbReference type="EMBL" id="NRSH01000062">
    <property type="protein sequence ID" value="MBK1726724.1"/>
    <property type="molecule type" value="Genomic_DNA"/>
</dbReference>